<feature type="compositionally biased region" description="Pro residues" evidence="1">
    <location>
        <begin position="65"/>
        <end position="82"/>
    </location>
</feature>
<name>G3JC25_CORMM</name>
<proteinExistence type="predicted"/>
<dbReference type="Proteomes" id="UP000001610">
    <property type="component" value="Unassembled WGS sequence"/>
</dbReference>
<reference evidence="2 3" key="1">
    <citation type="journal article" date="2011" name="Genome Biol.">
        <title>Genome sequence of the insect pathogenic fungus Cordyceps militaris, a valued traditional Chinese medicine.</title>
        <authorList>
            <person name="Zheng P."/>
            <person name="Xia Y."/>
            <person name="Xiao G."/>
            <person name="Xiong C."/>
            <person name="Hu X."/>
            <person name="Zhang S."/>
            <person name="Zheng H."/>
            <person name="Huang Y."/>
            <person name="Zhou Y."/>
            <person name="Wang S."/>
            <person name="Zhao G.P."/>
            <person name="Liu X."/>
            <person name="St Leger R.J."/>
            <person name="Wang C."/>
        </authorList>
    </citation>
    <scope>NUCLEOTIDE SEQUENCE [LARGE SCALE GENOMIC DNA]</scope>
    <source>
        <strain evidence="2 3">CM01</strain>
    </source>
</reference>
<dbReference type="HOGENOM" id="CLU_2558218_0_0_1"/>
<keyword evidence="3" id="KW-1185">Reference proteome</keyword>
<feature type="region of interest" description="Disordered" evidence="1">
    <location>
        <begin position="41"/>
        <end position="82"/>
    </location>
</feature>
<dbReference type="EMBL" id="JH126400">
    <property type="protein sequence ID" value="EGX93743.1"/>
    <property type="molecule type" value="Genomic_DNA"/>
</dbReference>
<dbReference type="InParanoid" id="G3JC25"/>
<dbReference type="GeneID" id="18164041"/>
<sequence>MAVANPVFPPMKLHLQPRDGCSLCRLVPSDAVAYAVRHPCRRPSRVRSSPNRTELRNKTRSNAPPHGPFRTPAPPPHYTCPA</sequence>
<evidence type="ECO:0000313" key="3">
    <source>
        <dbReference type="Proteomes" id="UP000001610"/>
    </source>
</evidence>
<evidence type="ECO:0000313" key="2">
    <source>
        <dbReference type="EMBL" id="EGX93743.1"/>
    </source>
</evidence>
<gene>
    <name evidence="2" type="ORF">CCM_02012</name>
</gene>
<dbReference type="KEGG" id="cmt:CCM_02012"/>
<evidence type="ECO:0000256" key="1">
    <source>
        <dbReference type="SAM" id="MobiDB-lite"/>
    </source>
</evidence>
<dbReference type="AlphaFoldDB" id="G3JC25"/>
<organism evidence="2 3">
    <name type="scientific">Cordyceps militaris (strain CM01)</name>
    <name type="common">Caterpillar fungus</name>
    <dbReference type="NCBI Taxonomy" id="983644"/>
    <lineage>
        <taxon>Eukaryota</taxon>
        <taxon>Fungi</taxon>
        <taxon>Dikarya</taxon>
        <taxon>Ascomycota</taxon>
        <taxon>Pezizomycotina</taxon>
        <taxon>Sordariomycetes</taxon>
        <taxon>Hypocreomycetidae</taxon>
        <taxon>Hypocreales</taxon>
        <taxon>Cordycipitaceae</taxon>
        <taxon>Cordyceps</taxon>
    </lineage>
</organism>
<dbReference type="VEuPathDB" id="FungiDB:CCM_02012"/>
<dbReference type="RefSeq" id="XP_006667229.1">
    <property type="nucleotide sequence ID" value="XM_006667166.1"/>
</dbReference>
<accession>G3JC25</accession>
<protein>
    <submittedName>
        <fullName evidence="2">Uncharacterized protein</fullName>
    </submittedName>
</protein>